<organism evidence="4 5">
    <name type="scientific">Octopus sinensis</name>
    <name type="common">East Asian common octopus</name>
    <dbReference type="NCBI Taxonomy" id="2607531"/>
    <lineage>
        <taxon>Eukaryota</taxon>
        <taxon>Metazoa</taxon>
        <taxon>Spiralia</taxon>
        <taxon>Lophotrochozoa</taxon>
        <taxon>Mollusca</taxon>
        <taxon>Cephalopoda</taxon>
        <taxon>Coleoidea</taxon>
        <taxon>Octopodiformes</taxon>
        <taxon>Octopoda</taxon>
        <taxon>Incirrata</taxon>
        <taxon>Octopodidae</taxon>
        <taxon>Octopus</taxon>
    </lineage>
</organism>
<feature type="compositionally biased region" description="Acidic residues" evidence="3">
    <location>
        <begin position="358"/>
        <end position="369"/>
    </location>
</feature>
<dbReference type="GO" id="GO:0005576">
    <property type="term" value="C:extracellular region"/>
    <property type="evidence" value="ECO:0007669"/>
    <property type="project" value="UniProtKB-SubCell"/>
</dbReference>
<dbReference type="PROSITE" id="PS00118">
    <property type="entry name" value="PA2_HIS"/>
    <property type="match status" value="1"/>
</dbReference>
<proteinExistence type="predicted"/>
<evidence type="ECO:0000256" key="2">
    <source>
        <dbReference type="ARBA" id="ARBA00022525"/>
    </source>
</evidence>
<keyword evidence="2" id="KW-0964">Secreted</keyword>
<gene>
    <name evidence="5" type="primary">LOC115231037</name>
</gene>
<dbReference type="PANTHER" id="PTHR12824">
    <property type="entry name" value="GROUP XII SECRETORY PHOSPHOLIPASE A2 FAMILY MEMBER"/>
    <property type="match status" value="1"/>
</dbReference>
<feature type="compositionally biased region" description="Gly residues" evidence="3">
    <location>
        <begin position="204"/>
        <end position="219"/>
    </location>
</feature>
<name>A0A6P7U3X8_9MOLL</name>
<sequence>MEGNIRVPRRLKRYFSSMCLVSVFLMVLVGPGAIITVLGQTMSFFNLTNLLGSFGNLIESLAGFGKGGSCTFKCPDGSKPRPNPVHASTTDGCGAFGFQIHSQLFPAVTTCCETHDFCYDMCNSNKSVCDSEFQDCLKMICKNIHKATGGTELYEGCVSIAALAYKTTVAVGCKTFQQSQSNACICGGGPAHDDVHGDSDSSSSGGGSGSGEGGGGGGESSSSQFVHTSKKTFGTKSRSSGDSVPPGSESSDETFRQASSSSSQSPPDQKDNSNNGDFGSKTAKEAMGYTQQENNMKGHKVYNHADIVRANMPQGSPSSSQNEHSTRDNVAGSKDDVKQKRRDKTKGSKNNLRRGKDDDDNDDDDDDDDDKYRNNVGGKKGYGKKHNKPKGTRQKDEF</sequence>
<feature type="compositionally biased region" description="Polar residues" evidence="3">
    <location>
        <begin position="224"/>
        <end position="242"/>
    </location>
</feature>
<evidence type="ECO:0000313" key="5">
    <source>
        <dbReference type="RefSeq" id="XP_029656990.1"/>
    </source>
</evidence>
<dbReference type="GO" id="GO:0005509">
    <property type="term" value="F:calcium ion binding"/>
    <property type="evidence" value="ECO:0007669"/>
    <property type="project" value="InterPro"/>
</dbReference>
<reference evidence="5" key="1">
    <citation type="submission" date="2025-08" db="UniProtKB">
        <authorList>
            <consortium name="RefSeq"/>
        </authorList>
    </citation>
    <scope>IDENTIFICATION</scope>
</reference>
<dbReference type="Pfam" id="PF06951">
    <property type="entry name" value="PLA2G12"/>
    <property type="match status" value="1"/>
</dbReference>
<feature type="compositionally biased region" description="Basic residues" evidence="3">
    <location>
        <begin position="381"/>
        <end position="392"/>
    </location>
</feature>
<feature type="compositionally biased region" description="Polar residues" evidence="3">
    <location>
        <begin position="313"/>
        <end position="323"/>
    </location>
</feature>
<dbReference type="KEGG" id="osn:115231037"/>
<dbReference type="AlphaFoldDB" id="A0A6P7U3X8"/>
<evidence type="ECO:0000256" key="1">
    <source>
        <dbReference type="ARBA" id="ARBA00004613"/>
    </source>
</evidence>
<dbReference type="InterPro" id="IPR033113">
    <property type="entry name" value="PLA2_histidine"/>
</dbReference>
<protein>
    <submittedName>
        <fullName evidence="5">Uncharacterized protein LOC115231037 isoform X1</fullName>
    </submittedName>
</protein>
<accession>A0A6P7U3X8</accession>
<evidence type="ECO:0000256" key="3">
    <source>
        <dbReference type="SAM" id="MobiDB-lite"/>
    </source>
</evidence>
<dbReference type="GO" id="GO:0050482">
    <property type="term" value="P:arachidonate secretion"/>
    <property type="evidence" value="ECO:0007669"/>
    <property type="project" value="InterPro"/>
</dbReference>
<dbReference type="SUPFAM" id="SSF48619">
    <property type="entry name" value="Phospholipase A2, PLA2"/>
    <property type="match status" value="1"/>
</dbReference>
<dbReference type="RefSeq" id="XP_029656990.1">
    <property type="nucleotide sequence ID" value="XM_029801130.2"/>
</dbReference>
<dbReference type="InterPro" id="IPR036444">
    <property type="entry name" value="PLipase_A2_dom_sf"/>
</dbReference>
<comment type="subcellular location">
    <subcellularLocation>
        <location evidence="1">Secreted</location>
    </subcellularLocation>
</comment>
<keyword evidence="4" id="KW-1185">Reference proteome</keyword>
<dbReference type="PANTHER" id="PTHR12824:SF8">
    <property type="entry name" value="GXIVSPLA2, ISOFORM A"/>
    <property type="match status" value="1"/>
</dbReference>
<evidence type="ECO:0000313" key="4">
    <source>
        <dbReference type="Proteomes" id="UP000515154"/>
    </source>
</evidence>
<dbReference type="InterPro" id="IPR010711">
    <property type="entry name" value="PLA2G12"/>
</dbReference>
<dbReference type="GO" id="GO:0006644">
    <property type="term" value="P:phospholipid metabolic process"/>
    <property type="evidence" value="ECO:0007669"/>
    <property type="project" value="InterPro"/>
</dbReference>
<dbReference type="GO" id="GO:0016042">
    <property type="term" value="P:lipid catabolic process"/>
    <property type="evidence" value="ECO:0007669"/>
    <property type="project" value="InterPro"/>
</dbReference>
<dbReference type="Proteomes" id="UP000515154">
    <property type="component" value="Unplaced"/>
</dbReference>
<feature type="region of interest" description="Disordered" evidence="3">
    <location>
        <begin position="195"/>
        <end position="398"/>
    </location>
</feature>
<dbReference type="GO" id="GO:0004623">
    <property type="term" value="F:phospholipase A2 activity"/>
    <property type="evidence" value="ECO:0007669"/>
    <property type="project" value="InterPro"/>
</dbReference>
<dbReference type="Gene3D" id="1.20.90.10">
    <property type="entry name" value="Phospholipase A2 domain"/>
    <property type="match status" value="1"/>
</dbReference>